<keyword evidence="9 19" id="KW-0808">Transferase</keyword>
<dbReference type="GO" id="GO:0009236">
    <property type="term" value="P:cobalamin biosynthetic process"/>
    <property type="evidence" value="ECO:0007669"/>
    <property type="project" value="UniProtKB-UniRule"/>
</dbReference>
<gene>
    <name evidence="19" type="primary">cobS</name>
    <name evidence="20" type="ORF">SAMN05660477_02629</name>
</gene>
<comment type="function">
    <text evidence="14 19">Joins adenosylcobinamide-GDP and alpha-ribazole to generate adenosylcobalamin (Ado-cobalamin). Also synthesizes adenosylcobalamin 5'-phosphate from adenosylcobinamide-GDP and alpha-ribazole 5'-phosphate.</text>
</comment>
<evidence type="ECO:0000256" key="8">
    <source>
        <dbReference type="ARBA" id="ARBA00022573"/>
    </source>
</evidence>
<evidence type="ECO:0000256" key="16">
    <source>
        <dbReference type="ARBA" id="ARBA00032853"/>
    </source>
</evidence>
<protein>
    <recommendedName>
        <fullName evidence="6 19">Adenosylcobinamide-GDP ribazoletransferase</fullName>
        <ecNumber evidence="5 19">2.7.8.26</ecNumber>
    </recommendedName>
    <alternativeName>
        <fullName evidence="16 19">Cobalamin synthase</fullName>
    </alternativeName>
    <alternativeName>
        <fullName evidence="15 19">Cobalamin-5'-phosphate synthase</fullName>
    </alternativeName>
</protein>
<comment type="pathway">
    <text evidence="3 19">Cofactor biosynthesis; adenosylcobalamin biosynthesis; adenosylcobalamin from cob(II)yrinate a,c-diamide: step 7/7.</text>
</comment>
<dbReference type="GO" id="GO:0008818">
    <property type="term" value="F:cobalamin 5'-phosphate synthase activity"/>
    <property type="evidence" value="ECO:0007669"/>
    <property type="project" value="UniProtKB-UniRule"/>
</dbReference>
<evidence type="ECO:0000256" key="2">
    <source>
        <dbReference type="ARBA" id="ARBA00004651"/>
    </source>
</evidence>
<dbReference type="PANTHER" id="PTHR34148">
    <property type="entry name" value="ADENOSYLCOBINAMIDE-GDP RIBAZOLETRANSFERASE"/>
    <property type="match status" value="1"/>
</dbReference>
<comment type="cofactor">
    <cofactor evidence="1 19">
        <name>Mg(2+)</name>
        <dbReference type="ChEBI" id="CHEBI:18420"/>
    </cofactor>
</comment>
<feature type="transmembrane region" description="Helical" evidence="19">
    <location>
        <begin position="6"/>
        <end position="23"/>
    </location>
</feature>
<comment type="catalytic activity">
    <reaction evidence="17 19">
        <text>alpha-ribazole + adenosylcob(III)inamide-GDP = adenosylcob(III)alamin + GMP + H(+)</text>
        <dbReference type="Rhea" id="RHEA:16049"/>
        <dbReference type="ChEBI" id="CHEBI:10329"/>
        <dbReference type="ChEBI" id="CHEBI:15378"/>
        <dbReference type="ChEBI" id="CHEBI:18408"/>
        <dbReference type="ChEBI" id="CHEBI:58115"/>
        <dbReference type="ChEBI" id="CHEBI:60487"/>
        <dbReference type="EC" id="2.7.8.26"/>
    </reaction>
</comment>
<evidence type="ECO:0000256" key="14">
    <source>
        <dbReference type="ARBA" id="ARBA00025228"/>
    </source>
</evidence>
<dbReference type="RefSeq" id="WP_079667816.1">
    <property type="nucleotide sequence ID" value="NZ_FUYZ01000010.1"/>
</dbReference>
<sequence>MKREFHIFLTALMFFTRIPIPSFKNYDEKLLNQCTRFFSLIGILVGSISFLAFWISSLFFPIEIAVIFSFVVGVLTTGAFHEDGFADVFDGFGGGWTKTKILDIMKDSRLGTYGTVALLLMFALKFYALLKFVEFANTDWFLIFVGFICYHALARTAGITLSFLIPYSREDASSKSKPLAVSYTWKEVFGAYFFGCLTLLFLVSFSLYFFAIIPVLMMLVMYAKYYFNKWIDGFTGDCLGAVEQFAEVFILLTIVAVCRYI</sequence>
<dbReference type="OrthoDB" id="9794626at2"/>
<feature type="transmembrane region" description="Helical" evidence="19">
    <location>
        <begin position="35"/>
        <end position="56"/>
    </location>
</feature>
<evidence type="ECO:0000256" key="4">
    <source>
        <dbReference type="ARBA" id="ARBA00010561"/>
    </source>
</evidence>
<evidence type="ECO:0000256" key="6">
    <source>
        <dbReference type="ARBA" id="ARBA00015850"/>
    </source>
</evidence>
<evidence type="ECO:0000256" key="1">
    <source>
        <dbReference type="ARBA" id="ARBA00001946"/>
    </source>
</evidence>
<feature type="transmembrane region" description="Helical" evidence="19">
    <location>
        <begin position="62"/>
        <end position="80"/>
    </location>
</feature>
<reference evidence="20 21" key="1">
    <citation type="submission" date="2017-02" db="EMBL/GenBank/DDBJ databases">
        <authorList>
            <person name="Peterson S.W."/>
        </authorList>
    </citation>
    <scope>NUCLEOTIDE SEQUENCE [LARGE SCALE GENOMIC DNA]</scope>
    <source>
        <strain evidence="20 21">DSM 22323</strain>
    </source>
</reference>
<dbReference type="GO" id="GO:0005886">
    <property type="term" value="C:plasma membrane"/>
    <property type="evidence" value="ECO:0007669"/>
    <property type="project" value="UniProtKB-SubCell"/>
</dbReference>
<dbReference type="GO" id="GO:0051073">
    <property type="term" value="F:adenosylcobinamide-GDP ribazoletransferase activity"/>
    <property type="evidence" value="ECO:0007669"/>
    <property type="project" value="UniProtKB-UniRule"/>
</dbReference>
<evidence type="ECO:0000256" key="17">
    <source>
        <dbReference type="ARBA" id="ARBA00048623"/>
    </source>
</evidence>
<evidence type="ECO:0000256" key="7">
    <source>
        <dbReference type="ARBA" id="ARBA00022475"/>
    </source>
</evidence>
<evidence type="ECO:0000256" key="3">
    <source>
        <dbReference type="ARBA" id="ARBA00004663"/>
    </source>
</evidence>
<evidence type="ECO:0000256" key="11">
    <source>
        <dbReference type="ARBA" id="ARBA00022842"/>
    </source>
</evidence>
<keyword evidence="10 19" id="KW-0812">Transmembrane</keyword>
<dbReference type="EC" id="2.7.8.26" evidence="5 19"/>
<keyword evidence="8 19" id="KW-0169">Cobalamin biosynthesis</keyword>
<dbReference type="UniPathway" id="UPA00148">
    <property type="reaction ID" value="UER00238"/>
</dbReference>
<dbReference type="InterPro" id="IPR003805">
    <property type="entry name" value="CobS"/>
</dbReference>
<name>A0A1T5G7W5_9FLAO</name>
<evidence type="ECO:0000256" key="15">
    <source>
        <dbReference type="ARBA" id="ARBA00032605"/>
    </source>
</evidence>
<comment type="similarity">
    <text evidence="4 19">Belongs to the CobS family.</text>
</comment>
<keyword evidence="7 19" id="KW-1003">Cell membrane</keyword>
<organism evidence="20 21">
    <name type="scientific">Soonwooa buanensis</name>
    <dbReference type="NCBI Taxonomy" id="619805"/>
    <lineage>
        <taxon>Bacteria</taxon>
        <taxon>Pseudomonadati</taxon>
        <taxon>Bacteroidota</taxon>
        <taxon>Flavobacteriia</taxon>
        <taxon>Flavobacteriales</taxon>
        <taxon>Weeksellaceae</taxon>
        <taxon>Chryseobacterium group</taxon>
        <taxon>Soonwooa</taxon>
    </lineage>
</organism>
<evidence type="ECO:0000256" key="18">
    <source>
        <dbReference type="ARBA" id="ARBA00049504"/>
    </source>
</evidence>
<evidence type="ECO:0000256" key="9">
    <source>
        <dbReference type="ARBA" id="ARBA00022679"/>
    </source>
</evidence>
<keyword evidence="12 19" id="KW-1133">Transmembrane helix</keyword>
<dbReference type="Pfam" id="PF02654">
    <property type="entry name" value="CobS"/>
    <property type="match status" value="1"/>
</dbReference>
<evidence type="ECO:0000256" key="19">
    <source>
        <dbReference type="HAMAP-Rule" id="MF_00719"/>
    </source>
</evidence>
<feature type="transmembrane region" description="Helical" evidence="19">
    <location>
        <begin position="188"/>
        <end position="221"/>
    </location>
</feature>
<keyword evidence="11 19" id="KW-0460">Magnesium</keyword>
<evidence type="ECO:0000256" key="10">
    <source>
        <dbReference type="ARBA" id="ARBA00022692"/>
    </source>
</evidence>
<feature type="transmembrane region" description="Helical" evidence="19">
    <location>
        <begin position="110"/>
        <end position="128"/>
    </location>
</feature>
<accession>A0A1T5G7W5</accession>
<proteinExistence type="inferred from homology"/>
<dbReference type="HAMAP" id="MF_00719">
    <property type="entry name" value="CobS"/>
    <property type="match status" value="1"/>
</dbReference>
<evidence type="ECO:0000313" key="21">
    <source>
        <dbReference type="Proteomes" id="UP000191112"/>
    </source>
</evidence>
<evidence type="ECO:0000256" key="5">
    <source>
        <dbReference type="ARBA" id="ARBA00013200"/>
    </source>
</evidence>
<dbReference type="PANTHER" id="PTHR34148:SF1">
    <property type="entry name" value="ADENOSYLCOBINAMIDE-GDP RIBAZOLETRANSFERASE"/>
    <property type="match status" value="1"/>
</dbReference>
<comment type="subcellular location">
    <subcellularLocation>
        <location evidence="2 19">Cell membrane</location>
        <topology evidence="2 19">Multi-pass membrane protein</topology>
    </subcellularLocation>
</comment>
<evidence type="ECO:0000256" key="12">
    <source>
        <dbReference type="ARBA" id="ARBA00022989"/>
    </source>
</evidence>
<comment type="catalytic activity">
    <reaction evidence="18 19">
        <text>alpha-ribazole 5'-phosphate + adenosylcob(III)inamide-GDP = adenosylcob(III)alamin 5'-phosphate + GMP + H(+)</text>
        <dbReference type="Rhea" id="RHEA:23560"/>
        <dbReference type="ChEBI" id="CHEBI:15378"/>
        <dbReference type="ChEBI" id="CHEBI:57918"/>
        <dbReference type="ChEBI" id="CHEBI:58115"/>
        <dbReference type="ChEBI" id="CHEBI:60487"/>
        <dbReference type="ChEBI" id="CHEBI:60493"/>
        <dbReference type="EC" id="2.7.8.26"/>
    </reaction>
</comment>
<dbReference type="STRING" id="619805.SAMN05660477_02629"/>
<keyword evidence="13 19" id="KW-0472">Membrane</keyword>
<evidence type="ECO:0000313" key="20">
    <source>
        <dbReference type="EMBL" id="SKC04459.1"/>
    </source>
</evidence>
<dbReference type="AlphaFoldDB" id="A0A1T5G7W5"/>
<dbReference type="EMBL" id="FUYZ01000010">
    <property type="protein sequence ID" value="SKC04459.1"/>
    <property type="molecule type" value="Genomic_DNA"/>
</dbReference>
<keyword evidence="21" id="KW-1185">Reference proteome</keyword>
<dbReference type="Proteomes" id="UP000191112">
    <property type="component" value="Unassembled WGS sequence"/>
</dbReference>
<feature type="transmembrane region" description="Helical" evidence="19">
    <location>
        <begin position="140"/>
        <end position="167"/>
    </location>
</feature>
<evidence type="ECO:0000256" key="13">
    <source>
        <dbReference type="ARBA" id="ARBA00023136"/>
    </source>
</evidence>